<dbReference type="Proteomes" id="UP000065822">
    <property type="component" value="Chromosome"/>
</dbReference>
<dbReference type="SUPFAM" id="SSF52821">
    <property type="entry name" value="Rhodanese/Cell cycle control phosphatase"/>
    <property type="match status" value="1"/>
</dbReference>
<dbReference type="InterPro" id="IPR036873">
    <property type="entry name" value="Rhodanese-like_dom_sf"/>
</dbReference>
<keyword evidence="4" id="KW-1185">Reference proteome</keyword>
<dbReference type="AlphaFoldDB" id="A0AAX2H1E1"/>
<evidence type="ECO:0000313" key="2">
    <source>
        <dbReference type="EMBL" id="AMD85607.1"/>
    </source>
</evidence>
<keyword evidence="3" id="KW-0548">Nucleotidyltransferase</keyword>
<evidence type="ECO:0000313" key="4">
    <source>
        <dbReference type="Proteomes" id="UP000065822"/>
    </source>
</evidence>
<organism evidence="3 5">
    <name type="scientific">Capnocytophaga haemolytica</name>
    <dbReference type="NCBI Taxonomy" id="45243"/>
    <lineage>
        <taxon>Bacteria</taxon>
        <taxon>Pseudomonadati</taxon>
        <taxon>Bacteroidota</taxon>
        <taxon>Flavobacteriia</taxon>
        <taxon>Flavobacteriales</taxon>
        <taxon>Flavobacteriaceae</taxon>
        <taxon>Capnocytophaga</taxon>
    </lineage>
</organism>
<evidence type="ECO:0000313" key="3">
    <source>
        <dbReference type="EMBL" id="SNV16808.1"/>
    </source>
</evidence>
<name>A0AAX2H1E1_9FLAO</name>
<evidence type="ECO:0000259" key="1">
    <source>
        <dbReference type="PROSITE" id="PS50206"/>
    </source>
</evidence>
<dbReference type="EMBL" id="LT906449">
    <property type="protein sequence ID" value="SNV16808.1"/>
    <property type="molecule type" value="Genomic_DNA"/>
</dbReference>
<dbReference type="InterPro" id="IPR052367">
    <property type="entry name" value="Thiosulfate_ST/Rhodanese-like"/>
</dbReference>
<dbReference type="EMBL" id="CP014227">
    <property type="protein sequence ID" value="AMD85607.1"/>
    <property type="molecule type" value="Genomic_DNA"/>
</dbReference>
<dbReference type="RefSeq" id="WP_066430366.1">
    <property type="nucleotide sequence ID" value="NZ_CP014227.1"/>
</dbReference>
<dbReference type="Proteomes" id="UP000215539">
    <property type="component" value="Chromosome 1"/>
</dbReference>
<dbReference type="InterPro" id="IPR001763">
    <property type="entry name" value="Rhodanese-like_dom"/>
</dbReference>
<dbReference type="SMART" id="SM00450">
    <property type="entry name" value="RHOD"/>
    <property type="match status" value="1"/>
</dbReference>
<feature type="domain" description="Rhodanese" evidence="1">
    <location>
        <begin position="12"/>
        <end position="97"/>
    </location>
</feature>
<dbReference type="PANTHER" id="PTHR45431">
    <property type="entry name" value="RHODANESE-LIKE DOMAIN-CONTAINING PROTEIN 15, CHLOROPLASTIC"/>
    <property type="match status" value="1"/>
</dbReference>
<reference evidence="3 5" key="2">
    <citation type="submission" date="2017-06" db="EMBL/GenBank/DDBJ databases">
        <authorList>
            <consortium name="Pathogen Informatics"/>
        </authorList>
    </citation>
    <scope>NUCLEOTIDE SEQUENCE [LARGE SCALE GENOMIC DNA]</scope>
    <source>
        <strain evidence="3 5">NCTC12947</strain>
    </source>
</reference>
<evidence type="ECO:0000313" key="5">
    <source>
        <dbReference type="Proteomes" id="UP000215539"/>
    </source>
</evidence>
<reference evidence="2 4" key="1">
    <citation type="submission" date="2016-02" db="EMBL/GenBank/DDBJ databases">
        <authorList>
            <person name="Holder M.E."/>
            <person name="Ajami N.J."/>
            <person name="Petrosino J.F."/>
        </authorList>
    </citation>
    <scope>NUCLEOTIDE SEQUENCE [LARGE SCALE GENOMIC DNA]</scope>
    <source>
        <strain evidence="2 4">CCUG 32990</strain>
    </source>
</reference>
<dbReference type="Gene3D" id="3.40.250.10">
    <property type="entry name" value="Rhodanese-like domain"/>
    <property type="match status" value="1"/>
</dbReference>
<proteinExistence type="predicted"/>
<dbReference type="GO" id="GO:0016779">
    <property type="term" value="F:nucleotidyltransferase activity"/>
    <property type="evidence" value="ECO:0007669"/>
    <property type="project" value="UniProtKB-KW"/>
</dbReference>
<keyword evidence="3" id="KW-0808">Transferase</keyword>
<dbReference type="KEGG" id="chg:AXF12_08835"/>
<dbReference type="PANTHER" id="PTHR45431:SF3">
    <property type="entry name" value="RHODANESE-LIKE DOMAIN-CONTAINING PROTEIN 15, CHLOROPLASTIC"/>
    <property type="match status" value="1"/>
</dbReference>
<sequence length="98" mass="11010">MRKHIPIESYSPVSGQVLIDVRTPEEFAQGHIEGAVNINFFDPDFVSLFRDEVPKEMAFYIYCKSGGRSSKAVALLEGLGYEGAIHLDGGFDRWVCFH</sequence>
<gene>
    <name evidence="3" type="primary">moeZ_2</name>
    <name evidence="2" type="ORF">AXF12_08835</name>
    <name evidence="3" type="ORF">SAMEA44541418_02395</name>
</gene>
<dbReference type="PROSITE" id="PS50206">
    <property type="entry name" value="RHODANESE_3"/>
    <property type="match status" value="1"/>
</dbReference>
<dbReference type="CDD" id="cd00158">
    <property type="entry name" value="RHOD"/>
    <property type="match status" value="1"/>
</dbReference>
<protein>
    <submittedName>
        <fullName evidence="3">Probable adenylyltransferase/sulfurtransferase MoeZ</fullName>
    </submittedName>
</protein>
<dbReference type="Pfam" id="PF00581">
    <property type="entry name" value="Rhodanese"/>
    <property type="match status" value="1"/>
</dbReference>
<accession>A0AAX2H1E1</accession>